<name>X1MZV3_9ZZZZ</name>
<feature type="non-terminal residue" evidence="1">
    <location>
        <position position="37"/>
    </location>
</feature>
<reference evidence="1" key="1">
    <citation type="journal article" date="2014" name="Front. Microbiol.">
        <title>High frequency of phylogenetically diverse reductive dehalogenase-homologous genes in deep subseafloor sedimentary metagenomes.</title>
        <authorList>
            <person name="Kawai M."/>
            <person name="Futagami T."/>
            <person name="Toyoda A."/>
            <person name="Takaki Y."/>
            <person name="Nishi S."/>
            <person name="Hori S."/>
            <person name="Arai W."/>
            <person name="Tsubouchi T."/>
            <person name="Morono Y."/>
            <person name="Uchiyama I."/>
            <person name="Ito T."/>
            <person name="Fujiyama A."/>
            <person name="Inagaki F."/>
            <person name="Takami H."/>
        </authorList>
    </citation>
    <scope>NUCLEOTIDE SEQUENCE</scope>
    <source>
        <strain evidence="1">Expedition CK06-06</strain>
    </source>
</reference>
<accession>X1MZV3</accession>
<proteinExistence type="predicted"/>
<organism evidence="1">
    <name type="scientific">marine sediment metagenome</name>
    <dbReference type="NCBI Taxonomy" id="412755"/>
    <lineage>
        <taxon>unclassified sequences</taxon>
        <taxon>metagenomes</taxon>
        <taxon>ecological metagenomes</taxon>
    </lineage>
</organism>
<sequence length="37" mass="3783">MIQLSVKSPSTESTDLLAVGASVPIGQSGIVTIRGRN</sequence>
<gene>
    <name evidence="1" type="ORF">S06H3_18025</name>
</gene>
<protein>
    <submittedName>
        <fullName evidence="1">Uncharacterized protein</fullName>
    </submittedName>
</protein>
<dbReference type="EMBL" id="BARV01009072">
    <property type="protein sequence ID" value="GAI11894.1"/>
    <property type="molecule type" value="Genomic_DNA"/>
</dbReference>
<comment type="caution">
    <text evidence="1">The sequence shown here is derived from an EMBL/GenBank/DDBJ whole genome shotgun (WGS) entry which is preliminary data.</text>
</comment>
<evidence type="ECO:0000313" key="1">
    <source>
        <dbReference type="EMBL" id="GAI11894.1"/>
    </source>
</evidence>
<dbReference type="AlphaFoldDB" id="X1MZV3"/>